<evidence type="ECO:0000256" key="5">
    <source>
        <dbReference type="SAM" id="Phobius"/>
    </source>
</evidence>
<dbReference type="Proteomes" id="UP000436088">
    <property type="component" value="Unassembled WGS sequence"/>
</dbReference>
<dbReference type="GO" id="GO:0061630">
    <property type="term" value="F:ubiquitin protein ligase activity"/>
    <property type="evidence" value="ECO:0007669"/>
    <property type="project" value="TreeGrafter"/>
</dbReference>
<dbReference type="AlphaFoldDB" id="A0A6A3D0C2"/>
<sequence length="332" mass="37325">MVYGFHRPPPLDVVISWSETHDIIIPAKFHKEWLFLYKGSRVNISYTIRSAGSLPLSLAVAQGIESLGEWVEDPSYPNTSLSWNIIYGNDEIQQEVPKASNYYVAVGNFNSKEVQIQLKFSVKALVYDTSRAYYRCSFGDHMCALELYFLEDIVAVLSSPARNEVKRTQLSVFMLSYGHRWITYVVGSGAMTVLILLALQLCKMNQNRDEPRFHAGELGAERARLLPEKDDDIGSWGSSYDSISNDEDKGDLETWKQAATSLEGKPLKEGERSDNEPHGACVVCSDSPRDCFFLPCGHCATCFMCGTRIAEEAGSCPICRRKMKKVRKVFTV</sequence>
<dbReference type="InterPro" id="IPR032010">
    <property type="entry name" value="APD1-4_M"/>
</dbReference>
<dbReference type="GO" id="GO:0008270">
    <property type="term" value="F:zinc ion binding"/>
    <property type="evidence" value="ECO:0007669"/>
    <property type="project" value="UniProtKB-KW"/>
</dbReference>
<dbReference type="InterPro" id="IPR032008">
    <property type="entry name" value="APD1-4_N"/>
</dbReference>
<dbReference type="EMBL" id="VEPZ02000060">
    <property type="protein sequence ID" value="KAE8734866.1"/>
    <property type="molecule type" value="Genomic_DNA"/>
</dbReference>
<proteinExistence type="predicted"/>
<keyword evidence="5" id="KW-1133">Transmembrane helix</keyword>
<keyword evidence="8" id="KW-1185">Reference proteome</keyword>
<keyword evidence="5" id="KW-0812">Transmembrane</keyword>
<keyword evidence="1" id="KW-0479">Metal-binding</keyword>
<dbReference type="Pfam" id="PF13920">
    <property type="entry name" value="zf-C3HC4_3"/>
    <property type="match status" value="1"/>
</dbReference>
<comment type="caution">
    <text evidence="7">The sequence shown here is derived from an EMBL/GenBank/DDBJ whole genome shotgun (WGS) entry which is preliminary data.</text>
</comment>
<dbReference type="GO" id="GO:0016567">
    <property type="term" value="P:protein ubiquitination"/>
    <property type="evidence" value="ECO:0007669"/>
    <property type="project" value="TreeGrafter"/>
</dbReference>
<dbReference type="GO" id="GO:0005768">
    <property type="term" value="C:endosome"/>
    <property type="evidence" value="ECO:0007669"/>
    <property type="project" value="TreeGrafter"/>
</dbReference>
<evidence type="ECO:0000259" key="6">
    <source>
        <dbReference type="PROSITE" id="PS50089"/>
    </source>
</evidence>
<dbReference type="PANTHER" id="PTHR46858">
    <property type="entry name" value="OS05G0521000 PROTEIN"/>
    <property type="match status" value="1"/>
</dbReference>
<protein>
    <submittedName>
        <fullName evidence="7">Phospholipase C 3-like</fullName>
    </submittedName>
</protein>
<dbReference type="PANTHER" id="PTHR46858:SF11">
    <property type="entry name" value="LIGASE, PUTATIVE-RELATED"/>
    <property type="match status" value="1"/>
</dbReference>
<keyword evidence="5" id="KW-0472">Membrane</keyword>
<evidence type="ECO:0000256" key="2">
    <source>
        <dbReference type="ARBA" id="ARBA00022771"/>
    </source>
</evidence>
<evidence type="ECO:0000313" key="8">
    <source>
        <dbReference type="Proteomes" id="UP000436088"/>
    </source>
</evidence>
<evidence type="ECO:0000256" key="3">
    <source>
        <dbReference type="ARBA" id="ARBA00022833"/>
    </source>
</evidence>
<organism evidence="7 8">
    <name type="scientific">Hibiscus syriacus</name>
    <name type="common">Rose of Sharon</name>
    <dbReference type="NCBI Taxonomy" id="106335"/>
    <lineage>
        <taxon>Eukaryota</taxon>
        <taxon>Viridiplantae</taxon>
        <taxon>Streptophyta</taxon>
        <taxon>Embryophyta</taxon>
        <taxon>Tracheophyta</taxon>
        <taxon>Spermatophyta</taxon>
        <taxon>Magnoliopsida</taxon>
        <taxon>eudicotyledons</taxon>
        <taxon>Gunneridae</taxon>
        <taxon>Pentapetalae</taxon>
        <taxon>rosids</taxon>
        <taxon>malvids</taxon>
        <taxon>Malvales</taxon>
        <taxon>Malvaceae</taxon>
        <taxon>Malvoideae</taxon>
        <taxon>Hibiscus</taxon>
    </lineage>
</organism>
<dbReference type="Gene3D" id="3.30.40.10">
    <property type="entry name" value="Zinc/RING finger domain, C3HC4 (zinc finger)"/>
    <property type="match status" value="1"/>
</dbReference>
<gene>
    <name evidence="7" type="ORF">F3Y22_tig00000715pilonHSYRG00418</name>
</gene>
<name>A0A6A3D0C2_HIBSY</name>
<dbReference type="Pfam" id="PF16040">
    <property type="entry name" value="APD1-4_N"/>
    <property type="match status" value="1"/>
</dbReference>
<accession>A0A6A3D0C2</accession>
<reference evidence="7" key="1">
    <citation type="submission" date="2019-09" db="EMBL/GenBank/DDBJ databases">
        <title>Draft genome information of white flower Hibiscus syriacus.</title>
        <authorList>
            <person name="Kim Y.-M."/>
        </authorList>
    </citation>
    <scope>NUCLEOTIDE SEQUENCE [LARGE SCALE GENOMIC DNA]</scope>
    <source>
        <strain evidence="7">YM2019G1</strain>
    </source>
</reference>
<dbReference type="InterPro" id="IPR001841">
    <property type="entry name" value="Znf_RING"/>
</dbReference>
<evidence type="ECO:0000256" key="4">
    <source>
        <dbReference type="PROSITE-ProRule" id="PRU00175"/>
    </source>
</evidence>
<evidence type="ECO:0000313" key="7">
    <source>
        <dbReference type="EMBL" id="KAE8734866.1"/>
    </source>
</evidence>
<feature type="domain" description="RING-type" evidence="6">
    <location>
        <begin position="281"/>
        <end position="320"/>
    </location>
</feature>
<evidence type="ECO:0000256" key="1">
    <source>
        <dbReference type="ARBA" id="ARBA00022723"/>
    </source>
</evidence>
<dbReference type="Pfam" id="PF16041">
    <property type="entry name" value="APD1-4_M"/>
    <property type="match status" value="1"/>
</dbReference>
<keyword evidence="2 4" id="KW-0863">Zinc-finger</keyword>
<dbReference type="PROSITE" id="PS50089">
    <property type="entry name" value="ZF_RING_2"/>
    <property type="match status" value="1"/>
</dbReference>
<dbReference type="GO" id="GO:0009705">
    <property type="term" value="C:plant-type vacuole membrane"/>
    <property type="evidence" value="ECO:0007669"/>
    <property type="project" value="TreeGrafter"/>
</dbReference>
<dbReference type="InterPro" id="IPR013083">
    <property type="entry name" value="Znf_RING/FYVE/PHD"/>
</dbReference>
<feature type="transmembrane region" description="Helical" evidence="5">
    <location>
        <begin position="181"/>
        <end position="202"/>
    </location>
</feature>
<dbReference type="SUPFAM" id="SSF57850">
    <property type="entry name" value="RING/U-box"/>
    <property type="match status" value="1"/>
</dbReference>
<keyword evidence="3" id="KW-0862">Zinc</keyword>